<dbReference type="Proteomes" id="UP001218034">
    <property type="component" value="Chromosome"/>
</dbReference>
<evidence type="ECO:0000259" key="1">
    <source>
        <dbReference type="Pfam" id="PF01592"/>
    </source>
</evidence>
<organism evidence="2 3">
    <name type="scientific">Candidatus Nanohalococcus occultus</name>
    <dbReference type="NCBI Taxonomy" id="2978047"/>
    <lineage>
        <taxon>Archaea</taxon>
        <taxon>Candidatus Nanohalarchaeota</taxon>
        <taxon>Candidatus Nanohalarchaeota incertae sedis</taxon>
        <taxon>Candidatus Nanohalococcus</taxon>
    </lineage>
</organism>
<accession>A0ABY8CDW4</accession>
<dbReference type="GeneID" id="90589798"/>
<keyword evidence="3" id="KW-1185">Reference proteome</keyword>
<reference evidence="2 3" key="1">
    <citation type="submission" date="2022-09" db="EMBL/GenBank/DDBJ databases">
        <title>Xylan utilization by haloarchaea-nanohaloarchaea associations.</title>
        <authorList>
            <person name="Yakimov M."/>
        </authorList>
    </citation>
    <scope>NUCLEOTIDE SEQUENCE [LARGE SCALE GENOMIC DNA]</scope>
    <source>
        <strain evidence="2 3">SVXNc</strain>
    </source>
</reference>
<dbReference type="EMBL" id="CP104395">
    <property type="protein sequence ID" value="WEL19387.1"/>
    <property type="molecule type" value="Genomic_DNA"/>
</dbReference>
<dbReference type="InterPro" id="IPR002871">
    <property type="entry name" value="NIF_FeS_clus_asmbl_NifU_N"/>
</dbReference>
<dbReference type="Pfam" id="PF01592">
    <property type="entry name" value="NifU_N"/>
    <property type="match status" value="1"/>
</dbReference>
<feature type="domain" description="NIF system FeS cluster assembly NifU N-terminal" evidence="1">
    <location>
        <begin position="1"/>
        <end position="114"/>
    </location>
</feature>
<dbReference type="CDD" id="cd06664">
    <property type="entry name" value="IscU_like"/>
    <property type="match status" value="1"/>
</dbReference>
<name>A0ABY8CDW4_9ARCH</name>
<dbReference type="PANTHER" id="PTHR10093">
    <property type="entry name" value="IRON-SULFUR CLUSTER ASSEMBLY ENZYME NIFU HOMOLOG"/>
    <property type="match status" value="1"/>
</dbReference>
<dbReference type="Gene3D" id="3.90.1010.10">
    <property type="match status" value="1"/>
</dbReference>
<evidence type="ECO:0000313" key="2">
    <source>
        <dbReference type="EMBL" id="WEL19387.1"/>
    </source>
</evidence>
<sequence length="115" mass="12659">MYREEILDLYRKPVNVGVIEDVKPASGENASCGDSTEIYVKTVDGEIKDVKHQSDACAIATASICILSSKIQGMSVEELRDLDKEWMLDQLGVEISPMRLKCALLGLNTVQDAIE</sequence>
<dbReference type="SUPFAM" id="SSF82649">
    <property type="entry name" value="SufE/NifU"/>
    <property type="match status" value="1"/>
</dbReference>
<protein>
    <submittedName>
        <fullName evidence="2">NifU-like protein involved in Fe-S cluster formation</fullName>
    </submittedName>
</protein>
<gene>
    <name evidence="2" type="primary">iscU</name>
    <name evidence="2" type="ORF">SVXNc_0362</name>
</gene>
<proteinExistence type="predicted"/>
<evidence type="ECO:0000313" key="3">
    <source>
        <dbReference type="Proteomes" id="UP001218034"/>
    </source>
</evidence>
<dbReference type="RefSeq" id="WP_347722257.1">
    <property type="nucleotide sequence ID" value="NZ_CP104395.1"/>
</dbReference>